<protein>
    <submittedName>
        <fullName evidence="1">SusD/RagB family nutrient-binding outer membrane lipoprotein</fullName>
    </submittedName>
</protein>
<proteinExistence type="predicted"/>
<reference evidence="1 2" key="1">
    <citation type="submission" date="2022-10" db="EMBL/GenBank/DDBJ databases">
        <title>Chitinophaga nivalis PC15 sp. nov., isolated from Pyeongchang county, South Korea.</title>
        <authorList>
            <person name="Trinh H.N."/>
        </authorList>
    </citation>
    <scope>NUCLEOTIDE SEQUENCE [LARGE SCALE GENOMIC DNA]</scope>
    <source>
        <strain evidence="1 2">PC14</strain>
    </source>
</reference>
<dbReference type="Gene3D" id="1.25.40.390">
    <property type="match status" value="1"/>
</dbReference>
<evidence type="ECO:0000313" key="2">
    <source>
        <dbReference type="Proteomes" id="UP001207742"/>
    </source>
</evidence>
<dbReference type="Pfam" id="PF12771">
    <property type="entry name" value="SusD-like_2"/>
    <property type="match status" value="1"/>
</dbReference>
<dbReference type="InterPro" id="IPR011990">
    <property type="entry name" value="TPR-like_helical_dom_sf"/>
</dbReference>
<keyword evidence="1" id="KW-0449">Lipoprotein</keyword>
<dbReference type="InterPro" id="IPR041662">
    <property type="entry name" value="SusD-like_2"/>
</dbReference>
<dbReference type="RefSeq" id="WP_264733217.1">
    <property type="nucleotide sequence ID" value="NZ_JAPDNR010000001.1"/>
</dbReference>
<dbReference type="SUPFAM" id="SSF48452">
    <property type="entry name" value="TPR-like"/>
    <property type="match status" value="1"/>
</dbReference>
<gene>
    <name evidence="1" type="ORF">OL497_21045</name>
</gene>
<dbReference type="Proteomes" id="UP001207742">
    <property type="component" value="Unassembled WGS sequence"/>
</dbReference>
<evidence type="ECO:0000313" key="1">
    <source>
        <dbReference type="EMBL" id="MCW3486401.1"/>
    </source>
</evidence>
<sequence>MKRRFIKTYGIACLAAAGLFFTSCTKKFEEINTNPSSFSPNNYDPNYLFTSAQLCYTGSRDNGFDTWRANILGTSSFMQHFATIGGVGNWPGDKYVQVEGYIAAYWGNTVNGAYLEQINPIVEALKFSEGKEKYRNLHQMCRIMRAMMLQRISDLYGDIPYYKAGLGLYTQDYFPKYDRQQEIYGDLLKEIEDATNKLDPAAEKPIGDLFFDGDIAKWKRFGNTLLLRTAMRLTKVDPATAKAYVAKLVGKTMESNKDNAIVIHDATDERVTSNRVSLVLNLTDFDSNLRLSKTYIDFLKNNNDPRLAVVAQLANGDKAPAVQKGLPNGYDVLGRAEDISNAPGHTGTRLENYSMLNRLLLKKTSPTLVLTYAESELLLADAAQRWGVGGNAEEHYKNGVRAAITQYGIYDATTAIDETAANAYLTAHPYNAAKGLEMINEQFWAATLFNGYETWCNWRRTGFPVLKAVNYPGNNTNGTIPRRFPYPASEASSNPVNYKAASSAVPGGDFLTGRVWWDVN</sequence>
<comment type="caution">
    <text evidence="1">The sequence shown here is derived from an EMBL/GenBank/DDBJ whole genome shotgun (WGS) entry which is preliminary data.</text>
</comment>
<name>A0ABT3IQY8_9BACT</name>
<dbReference type="PROSITE" id="PS51257">
    <property type="entry name" value="PROKAR_LIPOPROTEIN"/>
    <property type="match status" value="1"/>
</dbReference>
<dbReference type="EMBL" id="JAPDNS010000002">
    <property type="protein sequence ID" value="MCW3486401.1"/>
    <property type="molecule type" value="Genomic_DNA"/>
</dbReference>
<organism evidence="1 2">
    <name type="scientific">Chitinophaga nivalis</name>
    <dbReference type="NCBI Taxonomy" id="2991709"/>
    <lineage>
        <taxon>Bacteria</taxon>
        <taxon>Pseudomonadati</taxon>
        <taxon>Bacteroidota</taxon>
        <taxon>Chitinophagia</taxon>
        <taxon>Chitinophagales</taxon>
        <taxon>Chitinophagaceae</taxon>
        <taxon>Chitinophaga</taxon>
    </lineage>
</organism>
<accession>A0ABT3IQY8</accession>
<keyword evidence="2" id="KW-1185">Reference proteome</keyword>